<accession>A0A1G9KP82</accession>
<dbReference type="InterPro" id="IPR011992">
    <property type="entry name" value="EF-hand-dom_pair"/>
</dbReference>
<dbReference type="SUPFAM" id="SSF47473">
    <property type="entry name" value="EF-hand"/>
    <property type="match status" value="1"/>
</dbReference>
<dbReference type="GO" id="GO:0005509">
    <property type="term" value="F:calcium ion binding"/>
    <property type="evidence" value="ECO:0007669"/>
    <property type="project" value="InterPro"/>
</dbReference>
<dbReference type="STRING" id="571298.SAMN04488026_109014"/>
<keyword evidence="1" id="KW-0732">Signal</keyword>
<dbReference type="OrthoDB" id="5470953at2"/>
<evidence type="ECO:0000259" key="2">
    <source>
        <dbReference type="PROSITE" id="PS50222"/>
    </source>
</evidence>
<name>A0A1G9KP82_9RHOB</name>
<dbReference type="InterPro" id="IPR002048">
    <property type="entry name" value="EF_hand_dom"/>
</dbReference>
<evidence type="ECO:0000256" key="1">
    <source>
        <dbReference type="SAM" id="SignalP"/>
    </source>
</evidence>
<sequence>MNAIKRTFAAAMSLSLLTVAGTASADSHAMDGMANHHGMKGHGGMYGMKGHGSKHVGGSSVSGLADMLDAYDTDANGSLSQDEILGARAEQLKTFDADQDGTLSIDEYEALWLDAMRERMVDRFQQHDDDGDGQVTVEEFNEDFQRFIERRDRNGDGVLNSDD</sequence>
<dbReference type="Gene3D" id="1.10.238.10">
    <property type="entry name" value="EF-hand"/>
    <property type="match status" value="1"/>
</dbReference>
<reference evidence="3 4" key="1">
    <citation type="submission" date="2016-10" db="EMBL/GenBank/DDBJ databases">
        <authorList>
            <person name="de Groot N.N."/>
        </authorList>
    </citation>
    <scope>NUCLEOTIDE SEQUENCE [LARGE SCALE GENOMIC DNA]</scope>
    <source>
        <strain evidence="3 4">DSM 25294</strain>
    </source>
</reference>
<dbReference type="AlphaFoldDB" id="A0A1G9KP82"/>
<gene>
    <name evidence="3" type="ORF">SAMN04488026_109014</name>
</gene>
<protein>
    <submittedName>
        <fullName evidence="3">EF hand</fullName>
    </submittedName>
</protein>
<organism evidence="3 4">
    <name type="scientific">Aliiruegeria lutimaris</name>
    <dbReference type="NCBI Taxonomy" id="571298"/>
    <lineage>
        <taxon>Bacteria</taxon>
        <taxon>Pseudomonadati</taxon>
        <taxon>Pseudomonadota</taxon>
        <taxon>Alphaproteobacteria</taxon>
        <taxon>Rhodobacterales</taxon>
        <taxon>Roseobacteraceae</taxon>
        <taxon>Aliiruegeria</taxon>
    </lineage>
</organism>
<feature type="signal peptide" evidence="1">
    <location>
        <begin position="1"/>
        <end position="25"/>
    </location>
</feature>
<dbReference type="Proteomes" id="UP000199382">
    <property type="component" value="Unassembled WGS sequence"/>
</dbReference>
<keyword evidence="4" id="KW-1185">Reference proteome</keyword>
<feature type="chain" id="PRO_5011540861" evidence="1">
    <location>
        <begin position="26"/>
        <end position="163"/>
    </location>
</feature>
<dbReference type="PROSITE" id="PS00018">
    <property type="entry name" value="EF_HAND_1"/>
    <property type="match status" value="2"/>
</dbReference>
<dbReference type="EMBL" id="FNEK01000090">
    <property type="protein sequence ID" value="SDL51185.1"/>
    <property type="molecule type" value="Genomic_DNA"/>
</dbReference>
<feature type="domain" description="EF-hand" evidence="2">
    <location>
        <begin position="115"/>
        <end position="150"/>
    </location>
</feature>
<evidence type="ECO:0000313" key="3">
    <source>
        <dbReference type="EMBL" id="SDL51185.1"/>
    </source>
</evidence>
<dbReference type="PROSITE" id="PS50222">
    <property type="entry name" value="EF_HAND_2"/>
    <property type="match status" value="2"/>
</dbReference>
<feature type="domain" description="EF-hand" evidence="2">
    <location>
        <begin position="59"/>
        <end position="94"/>
    </location>
</feature>
<dbReference type="InterPro" id="IPR018247">
    <property type="entry name" value="EF_Hand_1_Ca_BS"/>
</dbReference>
<dbReference type="RefSeq" id="WP_093163766.1">
    <property type="nucleotide sequence ID" value="NZ_FNEK01000090.1"/>
</dbReference>
<dbReference type="Pfam" id="PF13202">
    <property type="entry name" value="EF-hand_5"/>
    <property type="match status" value="2"/>
</dbReference>
<proteinExistence type="predicted"/>
<evidence type="ECO:0000313" key="4">
    <source>
        <dbReference type="Proteomes" id="UP000199382"/>
    </source>
</evidence>